<dbReference type="EMBL" id="JAIWYP010000004">
    <property type="protein sequence ID" value="KAH3842751.1"/>
    <property type="molecule type" value="Genomic_DNA"/>
</dbReference>
<gene>
    <name evidence="3" type="ORF">DPMN_116255</name>
</gene>
<reference evidence="3" key="1">
    <citation type="journal article" date="2019" name="bioRxiv">
        <title>The Genome of the Zebra Mussel, Dreissena polymorpha: A Resource for Invasive Species Research.</title>
        <authorList>
            <person name="McCartney M.A."/>
            <person name="Auch B."/>
            <person name="Kono T."/>
            <person name="Mallez S."/>
            <person name="Zhang Y."/>
            <person name="Obille A."/>
            <person name="Becker A."/>
            <person name="Abrahante J.E."/>
            <person name="Garbe J."/>
            <person name="Badalamenti J.P."/>
            <person name="Herman A."/>
            <person name="Mangelson H."/>
            <person name="Liachko I."/>
            <person name="Sullivan S."/>
            <person name="Sone E.D."/>
            <person name="Koren S."/>
            <person name="Silverstein K.A.T."/>
            <person name="Beckman K.B."/>
            <person name="Gohl D.M."/>
        </authorList>
    </citation>
    <scope>NUCLEOTIDE SEQUENCE</scope>
    <source>
        <strain evidence="3">Duluth1</strain>
        <tissue evidence="3">Whole animal</tissue>
    </source>
</reference>
<evidence type="ECO:0000313" key="3">
    <source>
        <dbReference type="EMBL" id="KAH3842751.1"/>
    </source>
</evidence>
<name>A0A9D4KN98_DREPO</name>
<feature type="coiled-coil region" evidence="1">
    <location>
        <begin position="87"/>
        <end position="114"/>
    </location>
</feature>
<evidence type="ECO:0000256" key="2">
    <source>
        <dbReference type="SAM" id="MobiDB-lite"/>
    </source>
</evidence>
<evidence type="ECO:0000256" key="1">
    <source>
        <dbReference type="SAM" id="Coils"/>
    </source>
</evidence>
<keyword evidence="4" id="KW-1185">Reference proteome</keyword>
<sequence length="196" mass="22189">MDGPPTSSSHGSVAADVPDQGETSGHQSDTPSLRTLNPKLEEIHKEVESDRKEMHNVQLEIPKTEIDDLNHKLTEAIRVNSQLVSQNKFLQKDLDRTKGDLEKVNLDLEECKSRLSRKMSNALTENNTQITDLSDSNRPSKLGEKHSELYDNEWTDAFEELVKKYETDESAIKTLLAILKDVHTFCEVKSAEQTRT</sequence>
<dbReference type="Proteomes" id="UP000828390">
    <property type="component" value="Unassembled WGS sequence"/>
</dbReference>
<organism evidence="3 4">
    <name type="scientific">Dreissena polymorpha</name>
    <name type="common">Zebra mussel</name>
    <name type="synonym">Mytilus polymorpha</name>
    <dbReference type="NCBI Taxonomy" id="45954"/>
    <lineage>
        <taxon>Eukaryota</taxon>
        <taxon>Metazoa</taxon>
        <taxon>Spiralia</taxon>
        <taxon>Lophotrochozoa</taxon>
        <taxon>Mollusca</taxon>
        <taxon>Bivalvia</taxon>
        <taxon>Autobranchia</taxon>
        <taxon>Heteroconchia</taxon>
        <taxon>Euheterodonta</taxon>
        <taxon>Imparidentia</taxon>
        <taxon>Neoheterodontei</taxon>
        <taxon>Myida</taxon>
        <taxon>Dreissenoidea</taxon>
        <taxon>Dreissenidae</taxon>
        <taxon>Dreissena</taxon>
    </lineage>
</organism>
<comment type="caution">
    <text evidence="3">The sequence shown here is derived from an EMBL/GenBank/DDBJ whole genome shotgun (WGS) entry which is preliminary data.</text>
</comment>
<dbReference type="AlphaFoldDB" id="A0A9D4KN98"/>
<feature type="compositionally biased region" description="Polar residues" evidence="2">
    <location>
        <begin position="120"/>
        <end position="139"/>
    </location>
</feature>
<feature type="region of interest" description="Disordered" evidence="2">
    <location>
        <begin position="1"/>
        <end position="39"/>
    </location>
</feature>
<feature type="compositionally biased region" description="Polar residues" evidence="2">
    <location>
        <begin position="21"/>
        <end position="35"/>
    </location>
</feature>
<feature type="region of interest" description="Disordered" evidence="2">
    <location>
        <begin position="120"/>
        <end position="144"/>
    </location>
</feature>
<proteinExistence type="predicted"/>
<keyword evidence="1" id="KW-0175">Coiled coil</keyword>
<evidence type="ECO:0000313" key="4">
    <source>
        <dbReference type="Proteomes" id="UP000828390"/>
    </source>
</evidence>
<accession>A0A9D4KN98</accession>
<feature type="compositionally biased region" description="Polar residues" evidence="2">
    <location>
        <begin position="1"/>
        <end position="11"/>
    </location>
</feature>
<protein>
    <submittedName>
        <fullName evidence="3">Uncharacterized protein</fullName>
    </submittedName>
</protein>
<reference evidence="3" key="2">
    <citation type="submission" date="2020-11" db="EMBL/GenBank/DDBJ databases">
        <authorList>
            <person name="McCartney M.A."/>
            <person name="Auch B."/>
            <person name="Kono T."/>
            <person name="Mallez S."/>
            <person name="Becker A."/>
            <person name="Gohl D.M."/>
            <person name="Silverstein K.A.T."/>
            <person name="Koren S."/>
            <person name="Bechman K.B."/>
            <person name="Herman A."/>
            <person name="Abrahante J.E."/>
            <person name="Garbe J."/>
        </authorList>
    </citation>
    <scope>NUCLEOTIDE SEQUENCE</scope>
    <source>
        <strain evidence="3">Duluth1</strain>
        <tissue evidence="3">Whole animal</tissue>
    </source>
</reference>